<evidence type="ECO:0000256" key="3">
    <source>
        <dbReference type="ARBA" id="ARBA00022449"/>
    </source>
</evidence>
<name>A0A0H1RAT9_9HYPH</name>
<feature type="transmembrane region" description="Helical" evidence="10">
    <location>
        <begin position="171"/>
        <end position="191"/>
    </location>
</feature>
<protein>
    <recommendedName>
        <fullName evidence="9">Multidrug-efflux transporter</fullName>
    </recommendedName>
</protein>
<dbReference type="AlphaFoldDB" id="A0A0H1RAT9"/>
<reference evidence="12 13" key="1">
    <citation type="submission" date="2015-05" db="EMBL/GenBank/DDBJ databases">
        <title>Draft genome sequence of Microvirga vignae strain BR3299, a novel nitrogen fixing bacteria isolated from Brazil semi-aired region.</title>
        <authorList>
            <person name="Zilli J.E."/>
            <person name="Passos S.R."/>
            <person name="Leite J."/>
            <person name="Baldani J.I."/>
            <person name="Xavier G.R."/>
            <person name="Rumjaneck N.G."/>
            <person name="Simoes-Araujo J.L."/>
        </authorList>
    </citation>
    <scope>NUCLEOTIDE SEQUENCE [LARGE SCALE GENOMIC DNA]</scope>
    <source>
        <strain evidence="12 13">BR3299</strain>
    </source>
</reference>
<keyword evidence="8 10" id="KW-0472">Membrane</keyword>
<feature type="transmembrane region" description="Helical" evidence="10">
    <location>
        <begin position="281"/>
        <end position="301"/>
    </location>
</feature>
<dbReference type="PANTHER" id="PTHR43298:SF2">
    <property type="entry name" value="FMN_FAD EXPORTER YEEO-RELATED"/>
    <property type="match status" value="1"/>
</dbReference>
<comment type="caution">
    <text evidence="12">The sequence shown here is derived from an EMBL/GenBank/DDBJ whole genome shotgun (WGS) entry which is preliminary data.</text>
</comment>
<evidence type="ECO:0000313" key="12">
    <source>
        <dbReference type="EMBL" id="KLK91971.1"/>
    </source>
</evidence>
<feature type="transmembrane region" description="Helical" evidence="10">
    <location>
        <begin position="146"/>
        <end position="164"/>
    </location>
</feature>
<dbReference type="InterPro" id="IPR048279">
    <property type="entry name" value="MdtK-like"/>
</dbReference>
<dbReference type="OrthoDB" id="9780160at2"/>
<evidence type="ECO:0000256" key="1">
    <source>
        <dbReference type="ARBA" id="ARBA00004429"/>
    </source>
</evidence>
<dbReference type="EMBL" id="LCYG01000042">
    <property type="protein sequence ID" value="KLK91971.1"/>
    <property type="molecule type" value="Genomic_DNA"/>
</dbReference>
<feature type="transmembrane region" description="Helical" evidence="10">
    <location>
        <begin position="103"/>
        <end position="126"/>
    </location>
</feature>
<dbReference type="PROSITE" id="PS50003">
    <property type="entry name" value="PH_DOMAIN"/>
    <property type="match status" value="1"/>
</dbReference>
<feature type="transmembrane region" description="Helical" evidence="10">
    <location>
        <begin position="328"/>
        <end position="351"/>
    </location>
</feature>
<dbReference type="RefSeq" id="WP_047190058.1">
    <property type="nucleotide sequence ID" value="NZ_LCYG01000042.1"/>
</dbReference>
<keyword evidence="2" id="KW-0813">Transport</keyword>
<dbReference type="GO" id="GO:0015297">
    <property type="term" value="F:antiporter activity"/>
    <property type="evidence" value="ECO:0007669"/>
    <property type="project" value="UniProtKB-KW"/>
</dbReference>
<evidence type="ECO:0000256" key="2">
    <source>
        <dbReference type="ARBA" id="ARBA00022448"/>
    </source>
</evidence>
<organism evidence="12 13">
    <name type="scientific">Microvirga vignae</name>
    <dbReference type="NCBI Taxonomy" id="1225564"/>
    <lineage>
        <taxon>Bacteria</taxon>
        <taxon>Pseudomonadati</taxon>
        <taxon>Pseudomonadota</taxon>
        <taxon>Alphaproteobacteria</taxon>
        <taxon>Hyphomicrobiales</taxon>
        <taxon>Methylobacteriaceae</taxon>
        <taxon>Microvirga</taxon>
    </lineage>
</organism>
<dbReference type="Pfam" id="PF01554">
    <property type="entry name" value="MatE"/>
    <property type="match status" value="2"/>
</dbReference>
<gene>
    <name evidence="12" type="ORF">AA309_16185</name>
</gene>
<dbReference type="GO" id="GO:0042910">
    <property type="term" value="F:xenobiotic transmembrane transporter activity"/>
    <property type="evidence" value="ECO:0007669"/>
    <property type="project" value="InterPro"/>
</dbReference>
<evidence type="ECO:0000256" key="4">
    <source>
        <dbReference type="ARBA" id="ARBA00022475"/>
    </source>
</evidence>
<sequence length="473" mass="51212">MIAKNETFDKSAWLAELRATLSLGWPLILTNVAQNALMTSDVILMGWLGSEALAAGALGTNLYFAFLIFGIGLMSATSPLIAEELGRRRHSVREVRRTVRQGFWAALTVAVPIWIVSWNGELILLAMGQEPRLAHEAGEYMRALQWSLLPFLLYLVLRSFLAALERPGWPLIIGILAVPVNLGAAYCFMFGKFGMPHLGLIGAGVGTVVSSTFMFVALALVIGLDPKLRRYHIFGRFWRSDWPRYRTLWRIGVPIGLTLAFEVTIFNAAALLMGRIGANELAAHAIALQIASFCFMVPFGLSQAATVRVGRAYGAQDAAGVTRAGWTAFALAASFMIVTASLMLFAPHLLLSAFLDLSDPKNAPVIGFAVSFLIMAAIFQLADASQAVGAGMLRGLQDTRVPMIYAALGYWGIGLPLGVILAFGTPLRGTGIWIGLAMGLGVVASLMLWRWVRRDRLGLVTAVPQDVQEAFAS</sequence>
<dbReference type="InterPro" id="IPR002528">
    <property type="entry name" value="MATE_fam"/>
</dbReference>
<keyword evidence="6 10" id="KW-1133">Transmembrane helix</keyword>
<dbReference type="InterPro" id="IPR050222">
    <property type="entry name" value="MATE_MdtK"/>
</dbReference>
<dbReference type="GO" id="GO:0006811">
    <property type="term" value="P:monoatomic ion transport"/>
    <property type="evidence" value="ECO:0007669"/>
    <property type="project" value="UniProtKB-KW"/>
</dbReference>
<evidence type="ECO:0000256" key="7">
    <source>
        <dbReference type="ARBA" id="ARBA00023065"/>
    </source>
</evidence>
<feature type="transmembrane region" description="Helical" evidence="10">
    <location>
        <begin position="62"/>
        <end position="82"/>
    </location>
</feature>
<dbReference type="Proteomes" id="UP000035489">
    <property type="component" value="Unassembled WGS sequence"/>
</dbReference>
<accession>A0A0H1RAT9</accession>
<feature type="transmembrane region" description="Helical" evidence="10">
    <location>
        <begin position="363"/>
        <end position="382"/>
    </location>
</feature>
<evidence type="ECO:0000313" key="13">
    <source>
        <dbReference type="Proteomes" id="UP000035489"/>
    </source>
</evidence>
<feature type="transmembrane region" description="Helical" evidence="10">
    <location>
        <begin position="247"/>
        <end position="269"/>
    </location>
</feature>
<feature type="transmembrane region" description="Helical" evidence="10">
    <location>
        <begin position="197"/>
        <end position="226"/>
    </location>
</feature>
<comment type="subcellular location">
    <subcellularLocation>
        <location evidence="1">Cell inner membrane</location>
        <topology evidence="1">Multi-pass membrane protein</topology>
    </subcellularLocation>
</comment>
<feature type="domain" description="PH" evidence="11">
    <location>
        <begin position="1"/>
        <end position="22"/>
    </location>
</feature>
<feature type="transmembrane region" description="Helical" evidence="10">
    <location>
        <begin position="430"/>
        <end position="449"/>
    </location>
</feature>
<feature type="transmembrane region" description="Helical" evidence="10">
    <location>
        <begin position="403"/>
        <end position="424"/>
    </location>
</feature>
<evidence type="ECO:0000256" key="10">
    <source>
        <dbReference type="SAM" id="Phobius"/>
    </source>
</evidence>
<dbReference type="PIRSF" id="PIRSF006603">
    <property type="entry name" value="DinF"/>
    <property type="match status" value="1"/>
</dbReference>
<dbReference type="CDD" id="cd13131">
    <property type="entry name" value="MATE_NorM_like"/>
    <property type="match status" value="1"/>
</dbReference>
<evidence type="ECO:0000259" key="11">
    <source>
        <dbReference type="PROSITE" id="PS50003"/>
    </source>
</evidence>
<evidence type="ECO:0000256" key="5">
    <source>
        <dbReference type="ARBA" id="ARBA00022692"/>
    </source>
</evidence>
<dbReference type="PANTHER" id="PTHR43298">
    <property type="entry name" value="MULTIDRUG RESISTANCE PROTEIN NORM-RELATED"/>
    <property type="match status" value="1"/>
</dbReference>
<keyword evidence="13" id="KW-1185">Reference proteome</keyword>
<dbReference type="STRING" id="1225564.AA309_16185"/>
<dbReference type="NCBIfam" id="TIGR00797">
    <property type="entry name" value="matE"/>
    <property type="match status" value="1"/>
</dbReference>
<keyword evidence="7" id="KW-0406">Ion transport</keyword>
<keyword evidence="3" id="KW-0050">Antiport</keyword>
<keyword evidence="5 10" id="KW-0812">Transmembrane</keyword>
<dbReference type="PATRIC" id="fig|1225564.3.peg.4331"/>
<keyword evidence="4" id="KW-1003">Cell membrane</keyword>
<dbReference type="InterPro" id="IPR001849">
    <property type="entry name" value="PH_domain"/>
</dbReference>
<dbReference type="GO" id="GO:0005886">
    <property type="term" value="C:plasma membrane"/>
    <property type="evidence" value="ECO:0007669"/>
    <property type="project" value="UniProtKB-SubCell"/>
</dbReference>
<evidence type="ECO:0000256" key="6">
    <source>
        <dbReference type="ARBA" id="ARBA00022989"/>
    </source>
</evidence>
<evidence type="ECO:0000256" key="8">
    <source>
        <dbReference type="ARBA" id="ARBA00023136"/>
    </source>
</evidence>
<evidence type="ECO:0000256" key="9">
    <source>
        <dbReference type="ARBA" id="ARBA00031636"/>
    </source>
</evidence>
<proteinExistence type="predicted"/>